<dbReference type="KEGG" id="hfv:R50_1892"/>
<feature type="region of interest" description="Disordered" evidence="1">
    <location>
        <begin position="1"/>
        <end position="60"/>
    </location>
</feature>
<reference evidence="2 3" key="1">
    <citation type="submission" date="2020-02" db="EMBL/GenBank/DDBJ databases">
        <authorList>
            <person name="Hogendoorn C."/>
        </authorList>
    </citation>
    <scope>NUCLEOTIDE SEQUENCE [LARGE SCALE GENOMIC DNA]</scope>
    <source>
        <strain evidence="2">R501</strain>
    </source>
</reference>
<evidence type="ECO:0000313" key="2">
    <source>
        <dbReference type="EMBL" id="CAB1129389.1"/>
    </source>
</evidence>
<evidence type="ECO:0000313" key="3">
    <source>
        <dbReference type="Proteomes" id="UP000503399"/>
    </source>
</evidence>
<keyword evidence="3" id="KW-1185">Reference proteome</keyword>
<dbReference type="EMBL" id="LR778114">
    <property type="protein sequence ID" value="CAB1129389.1"/>
    <property type="molecule type" value="Genomic_DNA"/>
</dbReference>
<name>A0A6F8ZI84_9FIRM</name>
<protein>
    <submittedName>
        <fullName evidence="2">Uncharacterized protein</fullName>
    </submittedName>
</protein>
<evidence type="ECO:0000256" key="1">
    <source>
        <dbReference type="SAM" id="MobiDB-lite"/>
    </source>
</evidence>
<feature type="compositionally biased region" description="Pro residues" evidence="1">
    <location>
        <begin position="35"/>
        <end position="50"/>
    </location>
</feature>
<accession>A0A6F8ZI84</accession>
<organism evidence="2 3">
    <name type="scientific">Candidatus Hydrogenisulfobacillus filiaventi</name>
    <dbReference type="NCBI Taxonomy" id="2707344"/>
    <lineage>
        <taxon>Bacteria</taxon>
        <taxon>Bacillati</taxon>
        <taxon>Bacillota</taxon>
        <taxon>Clostridia</taxon>
        <taxon>Eubacteriales</taxon>
        <taxon>Clostridiales Family XVII. Incertae Sedis</taxon>
        <taxon>Candidatus Hydrogenisulfobacillus</taxon>
    </lineage>
</organism>
<dbReference type="AlphaFoldDB" id="A0A6F8ZI84"/>
<gene>
    <name evidence="2" type="ORF">R50_1892</name>
</gene>
<proteinExistence type="predicted"/>
<sequence length="155" mass="16197">MPSPLSAPTASAWGWCPRSPTPWPQLPAGSRPCRPYAPAPSPTGSSPPPQGRWAGPSARFPPLHQRLGALRLDPGLPHPQLGGPGAGDLITRWNVRTAPNGTFRTTVTIPARLDGRPVPAGDYRLTAVLGRGSTSLLELKSWIPVRPASAEAAGG</sequence>
<dbReference type="Proteomes" id="UP000503399">
    <property type="component" value="Chromosome"/>
</dbReference>